<dbReference type="EMBL" id="MH536812">
    <property type="protein sequence ID" value="AXH49005.1"/>
    <property type="molecule type" value="Genomic_DNA"/>
</dbReference>
<protein>
    <submittedName>
        <fullName evidence="1">Uncharacterized protein</fullName>
    </submittedName>
</protein>
<dbReference type="RefSeq" id="YP_009806894.1">
    <property type="nucleotide sequence ID" value="NC_048018.1"/>
</dbReference>
<gene>
    <name evidence="1" type="primary">46</name>
    <name evidence="1" type="ORF">SEA_APRICOT_46</name>
</gene>
<evidence type="ECO:0000313" key="2">
    <source>
        <dbReference type="Proteomes" id="UP000258434"/>
    </source>
</evidence>
<dbReference type="GeneID" id="54997823"/>
<dbReference type="Proteomes" id="UP000258434">
    <property type="component" value="Segment"/>
</dbReference>
<name>A0A345L153_9CAUD</name>
<sequence>MLRVSDLRILVELRGLEPLYRLAYMQVRGSFQPNW</sequence>
<evidence type="ECO:0000313" key="1">
    <source>
        <dbReference type="EMBL" id="AXH49005.1"/>
    </source>
</evidence>
<keyword evidence="2" id="KW-1185">Reference proteome</keyword>
<accession>A0A345L153</accession>
<proteinExistence type="predicted"/>
<reference evidence="2" key="1">
    <citation type="submission" date="2018-06" db="EMBL/GenBank/DDBJ databases">
        <authorList>
            <person name="Zhirakovskaya E."/>
        </authorList>
    </citation>
    <scope>NUCLEOTIDE SEQUENCE [LARGE SCALE GENOMIC DNA]</scope>
</reference>
<dbReference type="KEGG" id="vg:54997823"/>
<organism evidence="1 2">
    <name type="scientific">Gordonia phage Apricot</name>
    <dbReference type="NCBI Taxonomy" id="2250319"/>
    <lineage>
        <taxon>Viruses</taxon>
        <taxon>Duplodnaviria</taxon>
        <taxon>Heunggongvirae</taxon>
        <taxon>Uroviricota</taxon>
        <taxon>Caudoviricetes</taxon>
        <taxon>Apricotvirus</taxon>
        <taxon>Apricotvirus apricot</taxon>
    </lineage>
</organism>